<dbReference type="RefSeq" id="YP_004324713.1">
    <property type="nucleotide sequence ID" value="NC_015289.1"/>
</dbReference>
<dbReference type="KEGG" id="vg:10329255"/>
<organism evidence="1 2">
    <name type="scientific">Synechococcus phage S-SSM5</name>
    <dbReference type="NCBI Taxonomy" id="445685"/>
    <lineage>
        <taxon>Viruses</taxon>
        <taxon>Duplodnaviria</taxon>
        <taxon>Heunggongvirae</taxon>
        <taxon>Uroviricota</taxon>
        <taxon>Caudoviricetes</taxon>
        <taxon>Pantevenvirales</taxon>
        <taxon>Kyanoviridae</taxon>
        <taxon>Glaucusvirus</taxon>
        <taxon>Glaucusvirus ssm5</taxon>
    </lineage>
</organism>
<protein>
    <submittedName>
        <fullName evidence="1">Uncharacterized protein</fullName>
    </submittedName>
</protein>
<evidence type="ECO:0000313" key="1">
    <source>
        <dbReference type="EMBL" id="ADO97960.1"/>
    </source>
</evidence>
<dbReference type="EMBL" id="GU071097">
    <property type="protein sequence ID" value="ADO97960.1"/>
    <property type="molecule type" value="Genomic_DNA"/>
</dbReference>
<keyword evidence="2" id="KW-1185">Reference proteome</keyword>
<reference evidence="1 2" key="1">
    <citation type="journal article" date="2010" name="Environ. Microbiol.">
        <title>Genomic analysis of oceanic cyanobacterial myoviruses compared with T4-like myoviruses from diverse hosts and environments.</title>
        <authorList>
            <person name="Sullivan M.B."/>
            <person name="Huang K.H."/>
            <person name="Ignacio-Espinoza J.C."/>
            <person name="Berlin A.M."/>
            <person name="Kelly L."/>
            <person name="Weigele P.R."/>
            <person name="DeFrancesco A.S."/>
            <person name="Kern S.E."/>
            <person name="Thompson L.R."/>
            <person name="Young S."/>
            <person name="Yandava C."/>
            <person name="Fu R."/>
            <person name="Krastins B."/>
            <person name="Chase M."/>
            <person name="Sarracino D."/>
            <person name="Osburne M.S."/>
            <person name="Henn M.R."/>
            <person name="Chisholm S.W."/>
        </authorList>
    </citation>
    <scope>NUCLEOTIDE SEQUENCE [LARGE SCALE GENOMIC DNA]</scope>
    <source>
        <strain evidence="1">8102-12</strain>
    </source>
</reference>
<gene>
    <name evidence="1" type="ORF">SSSM5_110</name>
</gene>
<evidence type="ECO:0000313" key="2">
    <source>
        <dbReference type="Proteomes" id="UP000006526"/>
    </source>
</evidence>
<name>E3SKF0_9CAUD</name>
<proteinExistence type="predicted"/>
<dbReference type="Proteomes" id="UP000006526">
    <property type="component" value="Segment"/>
</dbReference>
<sequence length="171" mass="19620">MPKIVRNVVPLSVLEYIHKTSAERESWHWRFPMGASFNDKHAKLDIVEDGKIKDAFLAGLTSSVLLHVWEATNRQLFIPEVFYTGVSIKDRYRKDNIHVDDPDRTDTIKIMGILNNDWNPETDGGAFHHGGIDHKLWPGDFCIFDPRVPHAAQDISSHNKRFALDFSVKKT</sequence>
<dbReference type="GeneID" id="10329255"/>
<dbReference type="OrthoDB" id="31175at10239"/>
<accession>E3SKF0</accession>